<dbReference type="InterPro" id="IPR003680">
    <property type="entry name" value="Flavodoxin_fold"/>
</dbReference>
<evidence type="ECO:0000313" key="5">
    <source>
        <dbReference type="EMBL" id="MBO3734674.1"/>
    </source>
</evidence>
<dbReference type="GO" id="GO:0016491">
    <property type="term" value="F:oxidoreductase activity"/>
    <property type="evidence" value="ECO:0007669"/>
    <property type="project" value="UniProtKB-KW"/>
</dbReference>
<keyword evidence="6" id="KW-1185">Reference proteome</keyword>
<protein>
    <submittedName>
        <fullName evidence="5">NAD(P)H oxidoreductase</fullName>
        <ecNumber evidence="5">1.6.99.-</ecNumber>
    </submittedName>
</protein>
<feature type="region of interest" description="Disordered" evidence="3">
    <location>
        <begin position="1"/>
        <end position="22"/>
    </location>
</feature>
<dbReference type="InterPro" id="IPR029039">
    <property type="entry name" value="Flavoprotein-like_sf"/>
</dbReference>
<dbReference type="SUPFAM" id="SSF52218">
    <property type="entry name" value="Flavoproteins"/>
    <property type="match status" value="1"/>
</dbReference>
<name>A0ABS3U7C2_9ACTN</name>
<gene>
    <name evidence="5" type="ORF">J5V16_17755</name>
</gene>
<keyword evidence="2 5" id="KW-0560">Oxidoreductase</keyword>
<evidence type="ECO:0000256" key="2">
    <source>
        <dbReference type="ARBA" id="ARBA00023002"/>
    </source>
</evidence>
<reference evidence="5 6" key="1">
    <citation type="submission" date="2021-03" db="EMBL/GenBank/DDBJ databases">
        <title>Glycomyces sp. nov., a novel actinomycete isolated from soil.</title>
        <authorList>
            <person name="Yang X."/>
            <person name="Xu X."/>
        </authorList>
    </citation>
    <scope>NUCLEOTIDE SEQUENCE [LARGE SCALE GENOMIC DNA]</scope>
    <source>
        <strain evidence="5 6">NEAU-S30</strain>
    </source>
</reference>
<dbReference type="Proteomes" id="UP000681341">
    <property type="component" value="Unassembled WGS sequence"/>
</dbReference>
<dbReference type="InterPro" id="IPR051545">
    <property type="entry name" value="NAD(P)H_dehydrogenase_qn"/>
</dbReference>
<evidence type="ECO:0000313" key="6">
    <source>
        <dbReference type="Proteomes" id="UP000681341"/>
    </source>
</evidence>
<comment type="caution">
    <text evidence="5">The sequence shown here is derived from an EMBL/GenBank/DDBJ whole genome shotgun (WGS) entry which is preliminary data.</text>
</comment>
<dbReference type="PANTHER" id="PTHR10204">
    <property type="entry name" value="NAD P H OXIDOREDUCTASE-RELATED"/>
    <property type="match status" value="1"/>
</dbReference>
<dbReference type="EMBL" id="JAGFNP010000010">
    <property type="protein sequence ID" value="MBO3734674.1"/>
    <property type="molecule type" value="Genomic_DNA"/>
</dbReference>
<dbReference type="NCBIfam" id="NF007280">
    <property type="entry name" value="PRK09739.1"/>
    <property type="match status" value="1"/>
</dbReference>
<organism evidence="5 6">
    <name type="scientific">Glycomyces niveus</name>
    <dbReference type="NCBI Taxonomy" id="2820287"/>
    <lineage>
        <taxon>Bacteria</taxon>
        <taxon>Bacillati</taxon>
        <taxon>Actinomycetota</taxon>
        <taxon>Actinomycetes</taxon>
        <taxon>Glycomycetales</taxon>
        <taxon>Glycomycetaceae</taxon>
        <taxon>Glycomyces</taxon>
    </lineage>
</organism>
<evidence type="ECO:0000256" key="1">
    <source>
        <dbReference type="ARBA" id="ARBA00006252"/>
    </source>
</evidence>
<dbReference type="PANTHER" id="PTHR10204:SF34">
    <property type="entry name" value="NAD(P)H DEHYDROGENASE [QUINONE] 1 ISOFORM 1"/>
    <property type="match status" value="1"/>
</dbReference>
<accession>A0ABS3U7C2</accession>
<dbReference type="Pfam" id="PF02525">
    <property type="entry name" value="Flavodoxin_2"/>
    <property type="match status" value="1"/>
</dbReference>
<dbReference type="Gene3D" id="3.40.50.360">
    <property type="match status" value="1"/>
</dbReference>
<dbReference type="EC" id="1.6.99.-" evidence="5"/>
<comment type="similarity">
    <text evidence="1">Belongs to the NAD(P)H dehydrogenase (quinone) family.</text>
</comment>
<proteinExistence type="inferred from homology"/>
<evidence type="ECO:0000256" key="3">
    <source>
        <dbReference type="SAM" id="MobiDB-lite"/>
    </source>
</evidence>
<sequence length="228" mass="25332">MVRLRDRGCTGGAPPPRRRAEQEALVDVQPTALIVVAHHRADSLTAALARRAAARLEAAGYWVDLLDLHREGFDPRHRVEDEPDYGNRDKRYSDEVYAHAERVLAADVIAAVFPVWWFGLPALLKGWIDRVWNYGLTYGRREKPMAGKRMLWVGLAGLAEDDPNSDLTRALLDGALRRGIAEFCDITDVHTLALFDSEAQGLVGAARERHYAALEARADEAVDKLVAG</sequence>
<evidence type="ECO:0000259" key="4">
    <source>
        <dbReference type="Pfam" id="PF02525"/>
    </source>
</evidence>
<feature type="domain" description="Flavodoxin-like fold" evidence="4">
    <location>
        <begin position="32"/>
        <end position="215"/>
    </location>
</feature>